<dbReference type="PROSITE" id="PS00383">
    <property type="entry name" value="TYR_PHOSPHATASE_1"/>
    <property type="match status" value="1"/>
</dbReference>
<feature type="domain" description="Tyrosine-protein phosphatase" evidence="3">
    <location>
        <begin position="17"/>
        <end position="158"/>
    </location>
</feature>
<name>A0A0P6Y887_9CHLR</name>
<dbReference type="SMART" id="SM00195">
    <property type="entry name" value="DSPc"/>
    <property type="match status" value="1"/>
</dbReference>
<keyword evidence="2" id="KW-0904">Protein phosphatase</keyword>
<proteinExistence type="predicted"/>
<dbReference type="Gene3D" id="3.90.190.10">
    <property type="entry name" value="Protein tyrosine phosphatase superfamily"/>
    <property type="match status" value="1"/>
</dbReference>
<dbReference type="PROSITE" id="PS50056">
    <property type="entry name" value="TYR_PHOSPHATASE_2"/>
    <property type="match status" value="1"/>
</dbReference>
<dbReference type="SUPFAM" id="SSF52799">
    <property type="entry name" value="(Phosphotyrosine protein) phosphatases II"/>
    <property type="match status" value="1"/>
</dbReference>
<dbReference type="STRING" id="70996.SE18_10220"/>
<dbReference type="EMBL" id="LGKP01000015">
    <property type="protein sequence ID" value="KPL89037.1"/>
    <property type="molecule type" value="Genomic_DNA"/>
</dbReference>
<dbReference type="InterPro" id="IPR029021">
    <property type="entry name" value="Prot-tyrosine_phosphatase-like"/>
</dbReference>
<accession>A0A0P6Y887</accession>
<dbReference type="InterPro" id="IPR020422">
    <property type="entry name" value="TYR_PHOSPHATASE_DUAL_dom"/>
</dbReference>
<evidence type="ECO:0008006" key="7">
    <source>
        <dbReference type="Google" id="ProtNLM"/>
    </source>
</evidence>
<evidence type="ECO:0000256" key="1">
    <source>
        <dbReference type="ARBA" id="ARBA00022801"/>
    </source>
</evidence>
<keyword evidence="6" id="KW-1185">Reference proteome</keyword>
<evidence type="ECO:0000259" key="3">
    <source>
        <dbReference type="PROSITE" id="PS50054"/>
    </source>
</evidence>
<dbReference type="GO" id="GO:0004721">
    <property type="term" value="F:phosphoprotein phosphatase activity"/>
    <property type="evidence" value="ECO:0007669"/>
    <property type="project" value="UniProtKB-KW"/>
</dbReference>
<keyword evidence="1" id="KW-0378">Hydrolase</keyword>
<dbReference type="InterPro" id="IPR000387">
    <property type="entry name" value="Tyr_Pase_dom"/>
</dbReference>
<reference evidence="5 6" key="1">
    <citation type="submission" date="2015-07" db="EMBL/GenBank/DDBJ databases">
        <title>Whole genome sequence of Herpetosiphon geysericola DSM 7119.</title>
        <authorList>
            <person name="Hemp J."/>
            <person name="Ward L.M."/>
            <person name="Pace L.A."/>
            <person name="Fischer W.W."/>
        </authorList>
    </citation>
    <scope>NUCLEOTIDE SEQUENCE [LARGE SCALE GENOMIC DNA]</scope>
    <source>
        <strain evidence="5 6">DSM 7119</strain>
    </source>
</reference>
<dbReference type="CDD" id="cd14498">
    <property type="entry name" value="DSP"/>
    <property type="match status" value="1"/>
</dbReference>
<comment type="caution">
    <text evidence="5">The sequence shown here is derived from an EMBL/GenBank/DDBJ whole genome shotgun (WGS) entry which is preliminary data.</text>
</comment>
<evidence type="ECO:0000256" key="2">
    <source>
        <dbReference type="ARBA" id="ARBA00022912"/>
    </source>
</evidence>
<dbReference type="AlphaFoldDB" id="A0A0P6Y887"/>
<feature type="domain" description="Tyrosine specific protein phosphatases" evidence="4">
    <location>
        <begin position="80"/>
        <end position="147"/>
    </location>
</feature>
<sequence>MGTRRLYRRLGGKVVPRASQITDQLYLGGFFDEHDWQILHTQGVRVTVNLQAERQDRFGSLGNEGYLWLPTQDRQAPTTEALQQGVAFVQQATKAGHKVLIHCHAGMSRSATLCTAVLIAEGMSLDNAWNLVKERRPIVHLHPWQRQALEQFAHDWAQQGATS</sequence>
<dbReference type="Proteomes" id="UP000050277">
    <property type="component" value="Unassembled WGS sequence"/>
</dbReference>
<dbReference type="PANTHER" id="PTHR47216:SF4">
    <property type="entry name" value="OS01G0859400 PROTEIN"/>
    <property type="match status" value="1"/>
</dbReference>
<organism evidence="5 6">
    <name type="scientific">Herpetosiphon geysericola</name>
    <dbReference type="NCBI Taxonomy" id="70996"/>
    <lineage>
        <taxon>Bacteria</taxon>
        <taxon>Bacillati</taxon>
        <taxon>Chloroflexota</taxon>
        <taxon>Chloroflexia</taxon>
        <taxon>Herpetosiphonales</taxon>
        <taxon>Herpetosiphonaceae</taxon>
        <taxon>Herpetosiphon</taxon>
    </lineage>
</organism>
<evidence type="ECO:0000313" key="6">
    <source>
        <dbReference type="Proteomes" id="UP000050277"/>
    </source>
</evidence>
<protein>
    <recommendedName>
        <fullName evidence="7">Tyrosine specific protein phosphatases domain-containing protein</fullName>
    </recommendedName>
</protein>
<evidence type="ECO:0000313" key="5">
    <source>
        <dbReference type="EMBL" id="KPL89037.1"/>
    </source>
</evidence>
<dbReference type="InterPro" id="IPR000340">
    <property type="entry name" value="Dual-sp_phosphatase_cat-dom"/>
</dbReference>
<dbReference type="PANTHER" id="PTHR47216">
    <property type="match status" value="1"/>
</dbReference>
<gene>
    <name evidence="5" type="ORF">SE18_10220</name>
</gene>
<dbReference type="Pfam" id="PF00782">
    <property type="entry name" value="DSPc"/>
    <property type="match status" value="1"/>
</dbReference>
<dbReference type="InterPro" id="IPR016130">
    <property type="entry name" value="Tyr_Pase_AS"/>
</dbReference>
<dbReference type="PROSITE" id="PS50054">
    <property type="entry name" value="TYR_PHOSPHATASE_DUAL"/>
    <property type="match status" value="1"/>
</dbReference>
<evidence type="ECO:0000259" key="4">
    <source>
        <dbReference type="PROSITE" id="PS50056"/>
    </source>
</evidence>